<dbReference type="PANTHER" id="PTHR45266:SF3">
    <property type="entry name" value="OXALOACETATE DECARBOXYLASE ALPHA CHAIN"/>
    <property type="match status" value="1"/>
</dbReference>
<dbReference type="PANTHER" id="PTHR45266">
    <property type="entry name" value="OXALOACETATE DECARBOXYLASE ALPHA CHAIN"/>
    <property type="match status" value="1"/>
</dbReference>
<dbReference type="STRING" id="697281.Mahau_0964"/>
<dbReference type="Gene3D" id="2.40.50.100">
    <property type="match status" value="1"/>
</dbReference>
<name>F4A2B5_MAHA5</name>
<dbReference type="HOGENOM" id="CLU_016733_5_4_9"/>
<dbReference type="AlphaFoldDB" id="F4A2B5"/>
<sequence>MRKFMINVNGKSYEVEVEEIREGTTVKPAAAPASPAAPKAEAPAQAAPKAEEPKAKPIAAPAGATTVSAPMPGTILDVKVKEGDEVKKGDVLIILEAMKMENEIMAPQDGKVVSVAVSKGASVNSNDPMIVLQ</sequence>
<organism evidence="4 5">
    <name type="scientific">Mahella australiensis (strain DSM 15567 / CIP 107919 / 50-1 BON)</name>
    <dbReference type="NCBI Taxonomy" id="697281"/>
    <lineage>
        <taxon>Bacteria</taxon>
        <taxon>Bacillati</taxon>
        <taxon>Bacillota</taxon>
        <taxon>Clostridia</taxon>
        <taxon>Thermoanaerobacterales</taxon>
        <taxon>Thermoanaerobacterales Family IV. Incertae Sedis</taxon>
        <taxon>Mahella</taxon>
    </lineage>
</organism>
<evidence type="ECO:0000313" key="4">
    <source>
        <dbReference type="EMBL" id="AEE96162.1"/>
    </source>
</evidence>
<dbReference type="InterPro" id="IPR000089">
    <property type="entry name" value="Biotin_lipoyl"/>
</dbReference>
<reference evidence="4 5" key="2">
    <citation type="journal article" date="2011" name="Stand. Genomic Sci.">
        <title>Complete genome sequence of Mahella australiensis type strain (50-1 BON).</title>
        <authorList>
            <person name="Sikorski J."/>
            <person name="Teshima H."/>
            <person name="Nolan M."/>
            <person name="Lucas S."/>
            <person name="Hammon N."/>
            <person name="Deshpande S."/>
            <person name="Cheng J.F."/>
            <person name="Pitluck S."/>
            <person name="Liolios K."/>
            <person name="Pagani I."/>
            <person name="Ivanova N."/>
            <person name="Huntemann M."/>
            <person name="Mavromatis K."/>
            <person name="Ovchinikova G."/>
            <person name="Pati A."/>
            <person name="Tapia R."/>
            <person name="Han C."/>
            <person name="Goodwin L."/>
            <person name="Chen A."/>
            <person name="Palaniappan K."/>
            <person name="Land M."/>
            <person name="Hauser L."/>
            <person name="Ngatchou-Djao O.D."/>
            <person name="Rohde M."/>
            <person name="Pukall R."/>
            <person name="Spring S."/>
            <person name="Abt B."/>
            <person name="Goker M."/>
            <person name="Detter J.C."/>
            <person name="Woyke T."/>
            <person name="Bristow J."/>
            <person name="Markowitz V."/>
            <person name="Hugenholtz P."/>
            <person name="Eisen J.A."/>
            <person name="Kyrpides N.C."/>
            <person name="Klenk H.P."/>
            <person name="Lapidus A."/>
        </authorList>
    </citation>
    <scope>NUCLEOTIDE SEQUENCE [LARGE SCALE GENOMIC DNA]</scope>
    <source>
        <strain evidence="5">DSM 15567 / CIP 107919 / 50-1 BON</strain>
    </source>
</reference>
<dbReference type="PROSITE" id="PS50968">
    <property type="entry name" value="BIOTINYL_LIPOYL"/>
    <property type="match status" value="1"/>
</dbReference>
<dbReference type="EMBL" id="CP002360">
    <property type="protein sequence ID" value="AEE96162.1"/>
    <property type="molecule type" value="Genomic_DNA"/>
</dbReference>
<accession>F4A2B5</accession>
<evidence type="ECO:0000259" key="3">
    <source>
        <dbReference type="PROSITE" id="PS50968"/>
    </source>
</evidence>
<reference evidence="5" key="1">
    <citation type="submission" date="2010-11" db="EMBL/GenBank/DDBJ databases">
        <title>The complete genome of Mahella australiensis DSM 15567.</title>
        <authorList>
            <consortium name="US DOE Joint Genome Institute (JGI-PGF)"/>
            <person name="Lucas S."/>
            <person name="Copeland A."/>
            <person name="Lapidus A."/>
            <person name="Bruce D."/>
            <person name="Goodwin L."/>
            <person name="Pitluck S."/>
            <person name="Kyrpides N."/>
            <person name="Mavromatis K."/>
            <person name="Pagani I."/>
            <person name="Ivanova N."/>
            <person name="Teshima H."/>
            <person name="Brettin T."/>
            <person name="Detter J.C."/>
            <person name="Han C."/>
            <person name="Tapia R."/>
            <person name="Land M."/>
            <person name="Hauser L."/>
            <person name="Markowitz V."/>
            <person name="Cheng J.-F."/>
            <person name="Hugenholtz P."/>
            <person name="Woyke T."/>
            <person name="Wu D."/>
            <person name="Spring S."/>
            <person name="Pukall R."/>
            <person name="Steenblock K."/>
            <person name="Schneider S."/>
            <person name="Klenk H.-P."/>
            <person name="Eisen J.A."/>
        </authorList>
    </citation>
    <scope>NUCLEOTIDE SEQUENCE [LARGE SCALE GENOMIC DNA]</scope>
    <source>
        <strain evidence="5">DSM 15567 / CIP 107919 / 50-1 BON</strain>
    </source>
</reference>
<dbReference type="Proteomes" id="UP000008457">
    <property type="component" value="Chromosome"/>
</dbReference>
<dbReference type="Pfam" id="PF00364">
    <property type="entry name" value="Biotin_lipoyl"/>
    <property type="match status" value="1"/>
</dbReference>
<feature type="region of interest" description="Disordered" evidence="2">
    <location>
        <begin position="23"/>
        <end position="66"/>
    </location>
</feature>
<dbReference type="InterPro" id="IPR011053">
    <property type="entry name" value="Single_hybrid_motif"/>
</dbReference>
<feature type="compositionally biased region" description="Low complexity" evidence="2">
    <location>
        <begin position="27"/>
        <end position="48"/>
    </location>
</feature>
<dbReference type="PROSITE" id="PS00188">
    <property type="entry name" value="BIOTIN"/>
    <property type="match status" value="1"/>
</dbReference>
<evidence type="ECO:0000256" key="2">
    <source>
        <dbReference type="SAM" id="MobiDB-lite"/>
    </source>
</evidence>
<keyword evidence="5" id="KW-1185">Reference proteome</keyword>
<dbReference type="RefSeq" id="WP_013780592.1">
    <property type="nucleotide sequence ID" value="NC_015520.1"/>
</dbReference>
<gene>
    <name evidence="4" type="ordered locus">Mahau_0964</name>
</gene>
<dbReference type="KEGG" id="mas:Mahau_0964"/>
<dbReference type="InterPro" id="IPR001882">
    <property type="entry name" value="Biotin_BS"/>
</dbReference>
<keyword evidence="1" id="KW-0092">Biotin</keyword>
<dbReference type="eggNOG" id="COG4770">
    <property type="taxonomic scope" value="Bacteria"/>
</dbReference>
<evidence type="ECO:0000256" key="1">
    <source>
        <dbReference type="ARBA" id="ARBA00023267"/>
    </source>
</evidence>
<dbReference type="SUPFAM" id="SSF51230">
    <property type="entry name" value="Single hybrid motif"/>
    <property type="match status" value="1"/>
</dbReference>
<evidence type="ECO:0000313" key="5">
    <source>
        <dbReference type="Proteomes" id="UP000008457"/>
    </source>
</evidence>
<feature type="domain" description="Lipoyl-binding" evidence="3">
    <location>
        <begin position="55"/>
        <end position="133"/>
    </location>
</feature>
<dbReference type="InterPro" id="IPR050709">
    <property type="entry name" value="Biotin_Carboxyl_Carrier/Decarb"/>
</dbReference>
<dbReference type="FunFam" id="2.40.50.100:FF:000003">
    <property type="entry name" value="Acetyl-CoA carboxylase biotin carboxyl carrier protein"/>
    <property type="match status" value="1"/>
</dbReference>
<dbReference type="CDD" id="cd06850">
    <property type="entry name" value="biotinyl_domain"/>
    <property type="match status" value="1"/>
</dbReference>
<proteinExistence type="predicted"/>
<protein>
    <submittedName>
        <fullName evidence="4">Biotin/lipoyl attachment domain-containing protein</fullName>
    </submittedName>
</protein>